<dbReference type="AlphaFoldDB" id="V8AU31"/>
<evidence type="ECO:0000313" key="1">
    <source>
        <dbReference type="EMBL" id="ETD05676.1"/>
    </source>
</evidence>
<reference evidence="1 2" key="1">
    <citation type="submission" date="2013-07" db="EMBL/GenBank/DDBJ databases">
        <title>Isolation of Lactococcus garvieae strain TRF1 from the fecal material of a timber rattlesnake.</title>
        <authorList>
            <person name="McLaughlin R.W."/>
            <person name="Cochran P.A."/>
            <person name="Dowd S.E."/>
        </authorList>
    </citation>
    <scope>NUCLEOTIDE SEQUENCE [LARGE SCALE GENOMIC DNA]</scope>
    <source>
        <strain evidence="1 2">TRF1</strain>
    </source>
</reference>
<organism evidence="1 2">
    <name type="scientific">Lactococcus garvieae TRF1</name>
    <dbReference type="NCBI Taxonomy" id="1380772"/>
    <lineage>
        <taxon>Bacteria</taxon>
        <taxon>Bacillati</taxon>
        <taxon>Bacillota</taxon>
        <taxon>Bacilli</taxon>
        <taxon>Lactobacillales</taxon>
        <taxon>Streptococcaceae</taxon>
        <taxon>Lactococcus</taxon>
    </lineage>
</organism>
<dbReference type="InterPro" id="IPR053842">
    <property type="entry name" value="NikA-like"/>
</dbReference>
<evidence type="ECO:0008006" key="3">
    <source>
        <dbReference type="Google" id="ProtNLM"/>
    </source>
</evidence>
<accession>V8AU31</accession>
<dbReference type="Proteomes" id="UP000018692">
    <property type="component" value="Unassembled WGS sequence"/>
</dbReference>
<dbReference type="Pfam" id="PF21983">
    <property type="entry name" value="NikA-like"/>
    <property type="match status" value="1"/>
</dbReference>
<protein>
    <recommendedName>
        <fullName evidence="3">Mobilization protein</fullName>
    </recommendedName>
</protein>
<evidence type="ECO:0000313" key="2">
    <source>
        <dbReference type="Proteomes" id="UP000018692"/>
    </source>
</evidence>
<comment type="caution">
    <text evidence="1">The sequence shown here is derived from an EMBL/GenBank/DDBJ whole genome shotgun (WGS) entry which is preliminary data.</text>
</comment>
<dbReference type="PATRIC" id="fig|1380772.3.peg.213"/>
<gene>
    <name evidence="1" type="ORF">N568_0100985</name>
</gene>
<proteinExistence type="predicted"/>
<name>V8AU31_9LACT</name>
<sequence>MKKVNRARSAHVHFMTTPEEKAKLLENMNRAGYRTLGSYLLKMGLDGYVVNIDFSEIKIYSR</sequence>
<dbReference type="EMBL" id="AVFE01000002">
    <property type="protein sequence ID" value="ETD05676.1"/>
    <property type="molecule type" value="Genomic_DNA"/>
</dbReference>